<evidence type="ECO:0000313" key="1">
    <source>
        <dbReference type="EMBL" id="KAG7432033.1"/>
    </source>
</evidence>
<name>A0A8J5UEP9_FUSOX</name>
<dbReference type="Proteomes" id="UP000693942">
    <property type="component" value="Unassembled WGS sequence"/>
</dbReference>
<comment type="caution">
    <text evidence="1">The sequence shown here is derived from an EMBL/GenBank/DDBJ whole genome shotgun (WGS) entry which is preliminary data.</text>
</comment>
<dbReference type="AlphaFoldDB" id="A0A8J5UEP9"/>
<dbReference type="EMBL" id="JAELUR010000004">
    <property type="protein sequence ID" value="KAG7432033.1"/>
    <property type="molecule type" value="Genomic_DNA"/>
</dbReference>
<organism evidence="1 2">
    <name type="scientific">Fusarium oxysporum f. sp. raphani</name>
    <dbReference type="NCBI Taxonomy" id="96318"/>
    <lineage>
        <taxon>Eukaryota</taxon>
        <taxon>Fungi</taxon>
        <taxon>Dikarya</taxon>
        <taxon>Ascomycota</taxon>
        <taxon>Pezizomycotina</taxon>
        <taxon>Sordariomycetes</taxon>
        <taxon>Hypocreomycetidae</taxon>
        <taxon>Hypocreales</taxon>
        <taxon>Nectriaceae</taxon>
        <taxon>Fusarium</taxon>
        <taxon>Fusarium oxysporum species complex</taxon>
    </lineage>
</organism>
<evidence type="ECO:0000313" key="2">
    <source>
        <dbReference type="Proteomes" id="UP000693942"/>
    </source>
</evidence>
<accession>A0A8J5UEP9</accession>
<proteinExistence type="predicted"/>
<sequence length="82" mass="8975">MEEAVLYVASLVLGRTTTVGARQYVDAVTVQGAESHGSFVSEGKIKAFPPIMYEQRGVALQNALWDETMREFAFADCGKFLA</sequence>
<protein>
    <submittedName>
        <fullName evidence="1">Uncharacterized protein</fullName>
    </submittedName>
</protein>
<reference evidence="1" key="1">
    <citation type="submission" date="2021-04" db="EMBL/GenBank/DDBJ databases">
        <title>First draft genome resource for Brassicaceae pathogens Fusarium oxysporum f. sp. raphani and Fusarium oxysporum f. sp. rapae.</title>
        <authorList>
            <person name="Asai S."/>
        </authorList>
    </citation>
    <scope>NUCLEOTIDE SEQUENCE</scope>
    <source>
        <strain evidence="1">Tf1262</strain>
    </source>
</reference>
<gene>
    <name evidence="1" type="ORF">Forpi1262_v007088</name>
</gene>